<dbReference type="GO" id="GO:0046513">
    <property type="term" value="P:ceramide biosynthetic process"/>
    <property type="evidence" value="ECO:0007669"/>
    <property type="project" value="TreeGrafter"/>
</dbReference>
<evidence type="ECO:0000256" key="1">
    <source>
        <dbReference type="SAM" id="MobiDB-lite"/>
    </source>
</evidence>
<dbReference type="CDD" id="cd09917">
    <property type="entry name" value="F-box_SF"/>
    <property type="match status" value="1"/>
</dbReference>
<dbReference type="PANTHER" id="PTHR12393">
    <property type="entry name" value="SPHINGOMYELIN PHOSPHODIESTERASE RELATED"/>
    <property type="match status" value="1"/>
</dbReference>
<dbReference type="AlphaFoldDB" id="A0A150GN56"/>
<dbReference type="GO" id="GO:0016020">
    <property type="term" value="C:membrane"/>
    <property type="evidence" value="ECO:0007669"/>
    <property type="project" value="TreeGrafter"/>
</dbReference>
<dbReference type="InterPro" id="IPR001810">
    <property type="entry name" value="F-box_dom"/>
</dbReference>
<dbReference type="EMBL" id="LSYV01000014">
    <property type="protein sequence ID" value="KXZ51162.1"/>
    <property type="molecule type" value="Genomic_DNA"/>
</dbReference>
<dbReference type="Proteomes" id="UP000075714">
    <property type="component" value="Unassembled WGS sequence"/>
</dbReference>
<dbReference type="PANTHER" id="PTHR12393:SF6">
    <property type="entry name" value="SPHINGOMYELIN PHOSPHODIESTERASE 2"/>
    <property type="match status" value="1"/>
</dbReference>
<reference evidence="4" key="1">
    <citation type="journal article" date="2016" name="Nat. Commun.">
        <title>The Gonium pectorale genome demonstrates co-option of cell cycle regulation during the evolution of multicellularity.</title>
        <authorList>
            <person name="Hanschen E.R."/>
            <person name="Marriage T.N."/>
            <person name="Ferris P.J."/>
            <person name="Hamaji T."/>
            <person name="Toyoda A."/>
            <person name="Fujiyama A."/>
            <person name="Neme R."/>
            <person name="Noguchi H."/>
            <person name="Minakuchi Y."/>
            <person name="Suzuki M."/>
            <person name="Kawai-Toyooka H."/>
            <person name="Smith D.R."/>
            <person name="Sparks H."/>
            <person name="Anderson J."/>
            <person name="Bakaric R."/>
            <person name="Luria V."/>
            <person name="Karger A."/>
            <person name="Kirschner M.W."/>
            <person name="Durand P.M."/>
            <person name="Michod R.E."/>
            <person name="Nozaki H."/>
            <person name="Olson B.J."/>
        </authorList>
    </citation>
    <scope>NUCLEOTIDE SEQUENCE [LARGE SCALE GENOMIC DNA]</scope>
    <source>
        <strain evidence="4">NIES-2863</strain>
    </source>
</reference>
<feature type="compositionally biased region" description="Gly residues" evidence="1">
    <location>
        <begin position="537"/>
        <end position="546"/>
    </location>
</feature>
<dbReference type="GO" id="GO:0030149">
    <property type="term" value="P:sphingolipid catabolic process"/>
    <property type="evidence" value="ECO:0007669"/>
    <property type="project" value="TreeGrafter"/>
</dbReference>
<dbReference type="InterPro" id="IPR036770">
    <property type="entry name" value="Ankyrin_rpt-contain_sf"/>
</dbReference>
<evidence type="ECO:0000313" key="4">
    <source>
        <dbReference type="Proteomes" id="UP000075714"/>
    </source>
</evidence>
<feature type="domain" description="F-box" evidence="2">
    <location>
        <begin position="16"/>
        <end position="48"/>
    </location>
</feature>
<gene>
    <name evidence="3" type="ORF">GPECTOR_13g649</name>
</gene>
<dbReference type="GO" id="GO:0004620">
    <property type="term" value="F:phospholipase activity"/>
    <property type="evidence" value="ECO:0007669"/>
    <property type="project" value="TreeGrafter"/>
</dbReference>
<keyword evidence="4" id="KW-1185">Reference proteome</keyword>
<name>A0A150GN56_GONPE</name>
<protein>
    <recommendedName>
        <fullName evidence="2">F-box domain-containing protein</fullName>
    </recommendedName>
</protein>
<dbReference type="GO" id="GO:0071944">
    <property type="term" value="C:cell periphery"/>
    <property type="evidence" value="ECO:0007669"/>
    <property type="project" value="TreeGrafter"/>
</dbReference>
<dbReference type="Pfam" id="PF00646">
    <property type="entry name" value="F-box"/>
    <property type="match status" value="1"/>
</dbReference>
<dbReference type="Gene3D" id="1.25.40.20">
    <property type="entry name" value="Ankyrin repeat-containing domain"/>
    <property type="match status" value="2"/>
</dbReference>
<evidence type="ECO:0000313" key="3">
    <source>
        <dbReference type="EMBL" id="KXZ51162.1"/>
    </source>
</evidence>
<dbReference type="STRING" id="33097.A0A150GN56"/>
<proteinExistence type="predicted"/>
<evidence type="ECO:0000259" key="2">
    <source>
        <dbReference type="Pfam" id="PF00646"/>
    </source>
</evidence>
<dbReference type="SUPFAM" id="SSF48403">
    <property type="entry name" value="Ankyrin repeat"/>
    <property type="match status" value="1"/>
</dbReference>
<organism evidence="3 4">
    <name type="scientific">Gonium pectorale</name>
    <name type="common">Green alga</name>
    <dbReference type="NCBI Taxonomy" id="33097"/>
    <lineage>
        <taxon>Eukaryota</taxon>
        <taxon>Viridiplantae</taxon>
        <taxon>Chlorophyta</taxon>
        <taxon>core chlorophytes</taxon>
        <taxon>Chlorophyceae</taxon>
        <taxon>CS clade</taxon>
        <taxon>Chlamydomonadales</taxon>
        <taxon>Volvocaceae</taxon>
        <taxon>Gonium</taxon>
    </lineage>
</organism>
<comment type="caution">
    <text evidence="3">The sequence shown here is derived from an EMBL/GenBank/DDBJ whole genome shotgun (WGS) entry which is preliminary data.</text>
</comment>
<sequence length="546" mass="55985">MSAPAALVAVATPRIWPQLPDDLVDKIISFLGPNEVPHFRLVNKAAASRFCGPEHITLHLSQPVPPHAFAAHWLAPGATRGLTLARRLQLLSLTAASGMAANLELVVRAAGCLPTYEVLEAAAASGQLGSCQWLHEHGCPTCKRGAKESGLLAAAAGGGHRHVCEWLLGLGLDHTWGSDGAAEAARGGHVGLAEWLLDLAERRPQLGVPDQGQRPREDAEGLAVGAAHGCDLPTLVRLWRDHPVPECAKGRALAAAAGSPTPDWAAKVEWLEAQGCQRGVGAASAAASCPDDATAAARLAWLRSRGYPLDDSAVLAAVRADNAAALQYLLEEACMRPGDSATTAVQAAVREGRLGALRALHDAGWMPGGACFSLAVRAAVHSHLGVLAWLVETPGGTVAAAAGTGAGAELWTALLGAGARSGSVELMASLVARGGELGPRVFSKAASSGCEEAVEWLVERGCPVEGGGWSYTAAAGNGDLAMAALLRRLGAPWGPDGRVASHAARAAPAPMLRWLLAEGCPARGSPKEAASQRAGTGARGFGSRPG</sequence>
<accession>A0A150GN56</accession>
<dbReference type="GO" id="GO:0005783">
    <property type="term" value="C:endoplasmic reticulum"/>
    <property type="evidence" value="ECO:0007669"/>
    <property type="project" value="TreeGrafter"/>
</dbReference>
<feature type="region of interest" description="Disordered" evidence="1">
    <location>
        <begin position="523"/>
        <end position="546"/>
    </location>
</feature>